<dbReference type="OrthoDB" id="9760689at2"/>
<evidence type="ECO:0000313" key="2">
    <source>
        <dbReference type="Proteomes" id="UP000006431"/>
    </source>
</evidence>
<accession>B6BKE5</accession>
<dbReference type="RefSeq" id="WP_008338003.1">
    <property type="nucleotide sequence ID" value="NZ_AFRZ01000001.1"/>
</dbReference>
<evidence type="ECO:0000313" key="1">
    <source>
        <dbReference type="EMBL" id="EHP29000.1"/>
    </source>
</evidence>
<protein>
    <submittedName>
        <fullName evidence="1">SAM-dependent methyltransferase</fullName>
        <ecNumber evidence="1">2.1.1.-</ecNumber>
    </submittedName>
</protein>
<organism evidence="1 2">
    <name type="scientific">Sulfurimonas gotlandica (strain DSM 19862 / JCM 16533 / GD1)</name>
    <dbReference type="NCBI Taxonomy" id="929558"/>
    <lineage>
        <taxon>Bacteria</taxon>
        <taxon>Pseudomonadati</taxon>
        <taxon>Campylobacterota</taxon>
        <taxon>Epsilonproteobacteria</taxon>
        <taxon>Campylobacterales</taxon>
        <taxon>Sulfurimonadaceae</taxon>
        <taxon>Sulfurimonas</taxon>
    </lineage>
</organism>
<dbReference type="GO" id="GO:0008168">
    <property type="term" value="F:methyltransferase activity"/>
    <property type="evidence" value="ECO:0007669"/>
    <property type="project" value="UniProtKB-KW"/>
</dbReference>
<dbReference type="InterPro" id="IPR029063">
    <property type="entry name" value="SAM-dependent_MTases_sf"/>
</dbReference>
<comment type="caution">
    <text evidence="1">The sequence shown here is derived from an EMBL/GenBank/DDBJ whole genome shotgun (WGS) entry which is preliminary data.</text>
</comment>
<dbReference type="Proteomes" id="UP000006431">
    <property type="component" value="Unassembled WGS sequence"/>
</dbReference>
<reference evidence="1 2" key="1">
    <citation type="journal article" date="2012" name="Proc. Natl. Acad. Sci. U.S.A.">
        <title>Genome and physiology of a model Epsilonproteobacterium responsible for sulfide detoxification in marine oxygen depletion zones.</title>
        <authorList>
            <person name="Grote J."/>
            <person name="Schott T."/>
            <person name="Bruckner C.G."/>
            <person name="Glockner F.O."/>
            <person name="Jost G."/>
            <person name="Teeling H."/>
            <person name="Labrenz M."/>
            <person name="Jurgens K."/>
        </authorList>
    </citation>
    <scope>NUCLEOTIDE SEQUENCE [LARGE SCALE GENOMIC DNA]</scope>
    <source>
        <strain evidence="1 2">GD1</strain>
    </source>
</reference>
<dbReference type="AlphaFoldDB" id="B6BKE5"/>
<dbReference type="EC" id="2.1.1.-" evidence="1"/>
<accession>H1FV74</accession>
<proteinExistence type="predicted"/>
<dbReference type="STRING" id="929558.SMGD1_0473"/>
<dbReference type="HOGENOM" id="CLU_1277072_0_0_7"/>
<dbReference type="CDD" id="cd02440">
    <property type="entry name" value="AdoMet_MTases"/>
    <property type="match status" value="1"/>
</dbReference>
<dbReference type="Gene3D" id="3.40.50.150">
    <property type="entry name" value="Vaccinia Virus protein VP39"/>
    <property type="match status" value="1"/>
</dbReference>
<dbReference type="GO" id="GO:0032259">
    <property type="term" value="P:methylation"/>
    <property type="evidence" value="ECO:0007669"/>
    <property type="project" value="UniProtKB-KW"/>
</dbReference>
<keyword evidence="1" id="KW-0808">Transferase</keyword>
<dbReference type="EMBL" id="AFRZ01000001">
    <property type="protein sequence ID" value="EHP29000.1"/>
    <property type="molecule type" value="Genomic_DNA"/>
</dbReference>
<dbReference type="PATRIC" id="fig|929558.5.peg.472"/>
<keyword evidence="2" id="KW-1185">Reference proteome</keyword>
<gene>
    <name evidence="1" type="ORF">SMGD1_0473</name>
</gene>
<sequence>MEVRIDRDTLLELTDATKERNIYTHPLFLARDIFWQRLEYAFKYLKKYTKPTDKILDFGGGSGVFCKTLASYYDDVSIIDLDVDEAKNIISHYDINNVTLINEDINKYKMDGKYDVIIATDVLEHFYDLEAPINFFNKFLKKDGILLVTLPTENWVYELGRKIVNKQKPEDHYHSSNHVINFLKKSNFKEIEKRFIPKYIVPIPLFEVAIFTFEEL</sequence>
<keyword evidence="1" id="KW-0489">Methyltransferase</keyword>
<dbReference type="SUPFAM" id="SSF53335">
    <property type="entry name" value="S-adenosyl-L-methionine-dependent methyltransferases"/>
    <property type="match status" value="1"/>
</dbReference>
<dbReference type="PANTHER" id="PTHR43861">
    <property type="entry name" value="TRANS-ACONITATE 2-METHYLTRANSFERASE-RELATED"/>
    <property type="match status" value="1"/>
</dbReference>
<dbReference type="Pfam" id="PF13489">
    <property type="entry name" value="Methyltransf_23"/>
    <property type="match status" value="1"/>
</dbReference>
<name>B6BKE5_SULGG</name>
<dbReference type="eggNOG" id="COG2227">
    <property type="taxonomic scope" value="Bacteria"/>
</dbReference>